<dbReference type="KEGG" id="cgv:CGLAU_06070"/>
<accession>A0A1Q2HWF3</accession>
<dbReference type="SUPFAM" id="SSF53300">
    <property type="entry name" value="vWA-like"/>
    <property type="match status" value="1"/>
</dbReference>
<dbReference type="SMART" id="SM00327">
    <property type="entry name" value="VWA"/>
    <property type="match status" value="1"/>
</dbReference>
<keyword evidence="1" id="KW-0732">Signal</keyword>
<dbReference type="SUPFAM" id="SSF53850">
    <property type="entry name" value="Periplasmic binding protein-like II"/>
    <property type="match status" value="1"/>
</dbReference>
<dbReference type="PROSITE" id="PS51257">
    <property type="entry name" value="PROKAR_LIPOPROTEIN"/>
    <property type="match status" value="1"/>
</dbReference>
<dbReference type="Gene3D" id="3.40.50.410">
    <property type="entry name" value="von Willebrand factor, type A domain"/>
    <property type="match status" value="1"/>
</dbReference>
<feature type="chain" id="PRO_5039362963" evidence="1">
    <location>
        <begin position="19"/>
        <end position="530"/>
    </location>
</feature>
<dbReference type="OrthoDB" id="3170630at2"/>
<evidence type="ECO:0000313" key="4">
    <source>
        <dbReference type="Proteomes" id="UP000217209"/>
    </source>
</evidence>
<dbReference type="Gene3D" id="3.40.190.10">
    <property type="entry name" value="Periplasmic binding protein-like II"/>
    <property type="match status" value="2"/>
</dbReference>
<dbReference type="PROSITE" id="PS50234">
    <property type="entry name" value="VWFA"/>
    <property type="match status" value="1"/>
</dbReference>
<dbReference type="Pfam" id="PF13519">
    <property type="entry name" value="VWA_2"/>
    <property type="match status" value="1"/>
</dbReference>
<sequence length="530" mass="56513" precursor="true">MKKLWILILALLSSMALAACADDGASEGGGGSSGGQRSGSQDALTIVAATELMDLEPVVQRASDDLGFDIELQFPAGTLENSENLKLGNFDSTVDATWFATNRYVNLIGASDKLADETKIATSPVAFGVWDEAAKRLGWDTNQPTWADFAKAAQAGDFTFGMTNPAASNSGFSALVSVSTALADTGAAITPQDLDRVASTLEELFQAQTLVSGSSGWLADAFVADPEKADAIVNYESTLHQLRAEGLPIQVIVPRDGVVSADYPLSTLAQPANPNASEQVRQLADWLLEHQEDIAQTFRRPVEQVSNMPAELASQQAIELPFPANQSVVDELLFAYNNQYRQPGTTMFILDASGSMEGDRIQALKDTMNSLIDGSAANLVGDVSLRDRETVTLLSFDDQPNPPVTVEYNRDNEASVDQLSAYVDGIVASGGTAMYPALLEALNGIDTSNGIPSIVLLSDGEANFGPDFRGFTEIYNGLPEDKRSVPIFIILYGEANVAEMNQLAELTGGAVFDALNGDLEAAFKEIRGFQ</sequence>
<feature type="domain" description="VWFA" evidence="2">
    <location>
        <begin position="345"/>
        <end position="530"/>
    </location>
</feature>
<dbReference type="RefSeq" id="WP_095659905.1">
    <property type="nucleotide sequence ID" value="NZ_CALTZW010000016.1"/>
</dbReference>
<evidence type="ECO:0000313" key="3">
    <source>
        <dbReference type="EMBL" id="AQQ15181.1"/>
    </source>
</evidence>
<feature type="signal peptide" evidence="1">
    <location>
        <begin position="1"/>
        <end position="18"/>
    </location>
</feature>
<dbReference type="InterPro" id="IPR002035">
    <property type="entry name" value="VWF_A"/>
</dbReference>
<organism evidence="3 4">
    <name type="scientific">Corynebacterium glaucum</name>
    <dbReference type="NCBI Taxonomy" id="187491"/>
    <lineage>
        <taxon>Bacteria</taxon>
        <taxon>Bacillati</taxon>
        <taxon>Actinomycetota</taxon>
        <taxon>Actinomycetes</taxon>
        <taxon>Mycobacteriales</taxon>
        <taxon>Corynebacteriaceae</taxon>
        <taxon>Corynebacterium</taxon>
    </lineage>
</organism>
<evidence type="ECO:0000259" key="2">
    <source>
        <dbReference type="PROSITE" id="PS50234"/>
    </source>
</evidence>
<dbReference type="EMBL" id="CP019688">
    <property type="protein sequence ID" value="AQQ15181.1"/>
    <property type="molecule type" value="Genomic_DNA"/>
</dbReference>
<dbReference type="AlphaFoldDB" id="A0A1Q2HWF3"/>
<name>A0A1Q2HWF3_9CORY</name>
<dbReference type="CDD" id="cd00198">
    <property type="entry name" value="vWFA"/>
    <property type="match status" value="1"/>
</dbReference>
<proteinExistence type="predicted"/>
<gene>
    <name evidence="3" type="ORF">CGLAU_06070</name>
</gene>
<reference evidence="3 4" key="1">
    <citation type="submission" date="2016-12" db="EMBL/GenBank/DDBJ databases">
        <authorList>
            <person name="Song W.-J."/>
            <person name="Kurnit D.M."/>
        </authorList>
    </citation>
    <scope>NUCLEOTIDE SEQUENCE [LARGE SCALE GENOMIC DNA]</scope>
    <source>
        <strain evidence="3 4">DSM 30827</strain>
    </source>
</reference>
<evidence type="ECO:0000256" key="1">
    <source>
        <dbReference type="SAM" id="SignalP"/>
    </source>
</evidence>
<keyword evidence="4" id="KW-1185">Reference proteome</keyword>
<protein>
    <submittedName>
        <fullName evidence="3">von Willebrand factor type A domain protein</fullName>
    </submittedName>
</protein>
<dbReference type="InterPro" id="IPR036465">
    <property type="entry name" value="vWFA_dom_sf"/>
</dbReference>
<dbReference type="Proteomes" id="UP000217209">
    <property type="component" value="Chromosome"/>
</dbReference>